<dbReference type="GO" id="GO:0030182">
    <property type="term" value="P:neuron differentiation"/>
    <property type="evidence" value="ECO:0007669"/>
    <property type="project" value="TreeGrafter"/>
</dbReference>
<dbReference type="PANTHER" id="PTHR10270">
    <property type="entry name" value="SOX TRANSCRIPTION FACTOR"/>
    <property type="match status" value="1"/>
</dbReference>
<keyword evidence="2 4" id="KW-0238">DNA-binding</keyword>
<gene>
    <name evidence="6" type="primary">SoxB2</name>
</gene>
<dbReference type="PANTHER" id="PTHR10270:SF327">
    <property type="entry name" value="PROTEIN CBG16280"/>
    <property type="match status" value="1"/>
</dbReference>
<feature type="non-terminal residue" evidence="6">
    <location>
        <position position="1"/>
    </location>
</feature>
<evidence type="ECO:0000256" key="4">
    <source>
        <dbReference type="PROSITE-ProRule" id="PRU00267"/>
    </source>
</evidence>
<dbReference type="GO" id="GO:0001228">
    <property type="term" value="F:DNA-binding transcription activator activity, RNA polymerase II-specific"/>
    <property type="evidence" value="ECO:0007669"/>
    <property type="project" value="TreeGrafter"/>
</dbReference>
<dbReference type="Pfam" id="PF00505">
    <property type="entry name" value="HMG_box"/>
    <property type="match status" value="1"/>
</dbReference>
<dbReference type="InterPro" id="IPR009071">
    <property type="entry name" value="HMG_box_dom"/>
</dbReference>
<dbReference type="SUPFAM" id="SSF47095">
    <property type="entry name" value="HMG-box"/>
    <property type="match status" value="1"/>
</dbReference>
<dbReference type="Gene3D" id="1.10.30.10">
    <property type="entry name" value="High mobility group box domain"/>
    <property type="match status" value="1"/>
</dbReference>
<evidence type="ECO:0000256" key="1">
    <source>
        <dbReference type="ARBA" id="ARBA00004123"/>
    </source>
</evidence>
<feature type="non-terminal residue" evidence="6">
    <location>
        <position position="160"/>
    </location>
</feature>
<keyword evidence="3 4" id="KW-0539">Nucleus</keyword>
<evidence type="ECO:0000313" key="6">
    <source>
        <dbReference type="EMBL" id="ACZ25556.1"/>
    </source>
</evidence>
<protein>
    <submittedName>
        <fullName evidence="6">SRY-box containing protein B2</fullName>
    </submittedName>
</protein>
<evidence type="ECO:0000256" key="3">
    <source>
        <dbReference type="ARBA" id="ARBA00023242"/>
    </source>
</evidence>
<dbReference type="InterPro" id="IPR050140">
    <property type="entry name" value="SRY-related_HMG-box_TF-like"/>
</dbReference>
<dbReference type="GO" id="GO:0000122">
    <property type="term" value="P:negative regulation of transcription by RNA polymerase II"/>
    <property type="evidence" value="ECO:0007669"/>
    <property type="project" value="TreeGrafter"/>
</dbReference>
<dbReference type="GO" id="GO:0005634">
    <property type="term" value="C:nucleus"/>
    <property type="evidence" value="ECO:0007669"/>
    <property type="project" value="UniProtKB-SubCell"/>
</dbReference>
<evidence type="ECO:0000256" key="2">
    <source>
        <dbReference type="ARBA" id="ARBA00023125"/>
    </source>
</evidence>
<dbReference type="CDD" id="cd22028">
    <property type="entry name" value="HMG-box_SoxA_SoxB_SoxG"/>
    <property type="match status" value="1"/>
</dbReference>
<sequence>TRTSSEPVIILDSKAILREKHIKRPMNAFMVWAHERRRQMSADSPKMHHSNISKILGAEWKLLSAQEKVPFIDEAKKIHTQHMLDHPDYKYRPQRKLKPLQKKMRAHSAPKQLLPGPVSYSIISTPDDLPYDMPIIGVSSVRAFPGEDFPSTPRRFFSLY</sequence>
<feature type="DNA-binding region" description="HMG box" evidence="4">
    <location>
        <begin position="22"/>
        <end position="90"/>
    </location>
</feature>
<reference evidence="6" key="1">
    <citation type="journal article" date="2011" name="PLoS ONE">
        <title>Parallel expansions of sox transcription factor group B predating the diversifications of the arthropods and jawed vertebrates.</title>
        <authorList>
            <person name="Zhong L."/>
            <person name="Wang D."/>
            <person name="Gan X."/>
            <person name="Yang T."/>
            <person name="He S."/>
        </authorList>
    </citation>
    <scope>NUCLEOTIDE SEQUENCE</scope>
</reference>
<accession>F0UY61</accession>
<evidence type="ECO:0000259" key="5">
    <source>
        <dbReference type="PROSITE" id="PS50118"/>
    </source>
</evidence>
<name>F0UY61_9BILA</name>
<comment type="subcellular location">
    <subcellularLocation>
        <location evidence="1">Nucleus</location>
    </subcellularLocation>
</comment>
<dbReference type="SMART" id="SM00398">
    <property type="entry name" value="HMG"/>
    <property type="match status" value="1"/>
</dbReference>
<dbReference type="AlphaFoldDB" id="F0UY61"/>
<dbReference type="GO" id="GO:0007420">
    <property type="term" value="P:brain development"/>
    <property type="evidence" value="ECO:0007669"/>
    <property type="project" value="TreeGrafter"/>
</dbReference>
<organism evidence="6">
    <name type="scientific">Paramacrobiotus areolatus</name>
    <dbReference type="NCBI Taxonomy" id="697306"/>
    <lineage>
        <taxon>Eukaryota</taxon>
        <taxon>Metazoa</taxon>
        <taxon>Ecdysozoa</taxon>
        <taxon>Tardigrada</taxon>
        <taxon>Eutardigrada</taxon>
        <taxon>Parachela</taxon>
        <taxon>Macrobiotoidea</taxon>
        <taxon>Macrobiotidae</taxon>
        <taxon>Paramacrobiotus</taxon>
    </lineage>
</organism>
<dbReference type="InterPro" id="IPR036910">
    <property type="entry name" value="HMG_box_dom_sf"/>
</dbReference>
<dbReference type="GO" id="GO:0000978">
    <property type="term" value="F:RNA polymerase II cis-regulatory region sequence-specific DNA binding"/>
    <property type="evidence" value="ECO:0007669"/>
    <property type="project" value="TreeGrafter"/>
</dbReference>
<proteinExistence type="predicted"/>
<dbReference type="PROSITE" id="PS50118">
    <property type="entry name" value="HMG_BOX_2"/>
    <property type="match status" value="1"/>
</dbReference>
<feature type="domain" description="HMG box" evidence="5">
    <location>
        <begin position="22"/>
        <end position="90"/>
    </location>
</feature>
<dbReference type="FunFam" id="1.10.30.10:FF:000002">
    <property type="entry name" value="transcription factor Sox-2"/>
    <property type="match status" value="1"/>
</dbReference>
<dbReference type="EMBL" id="FJ805215">
    <property type="protein sequence ID" value="ACZ25556.1"/>
    <property type="molecule type" value="Genomic_DNA"/>
</dbReference>